<dbReference type="Pfam" id="PF09905">
    <property type="entry name" value="VF530"/>
    <property type="match status" value="1"/>
</dbReference>
<proteinExistence type="predicted"/>
<name>A0ABT9S7D7_9BURK</name>
<comment type="caution">
    <text evidence="1">The sequence shown here is derived from an EMBL/GenBank/DDBJ whole genome shotgun (WGS) entry which is preliminary data.</text>
</comment>
<protein>
    <submittedName>
        <fullName evidence="1">Uncharacterized protein (DUF2132 family)</fullName>
    </submittedName>
</protein>
<reference evidence="1 2" key="1">
    <citation type="submission" date="2023-07" db="EMBL/GenBank/DDBJ databases">
        <title>Sorghum-associated microbial communities from plants grown in Nebraska, USA.</title>
        <authorList>
            <person name="Schachtman D."/>
        </authorList>
    </citation>
    <scope>NUCLEOTIDE SEQUENCE [LARGE SCALE GENOMIC DNA]</scope>
    <source>
        <strain evidence="1 2">DS1607</strain>
    </source>
</reference>
<accession>A0ABT9S7D7</accession>
<dbReference type="Gene3D" id="1.10.720.30">
    <property type="entry name" value="SAP domain"/>
    <property type="match status" value="1"/>
</dbReference>
<keyword evidence="2" id="KW-1185">Reference proteome</keyword>
<evidence type="ECO:0000313" key="2">
    <source>
        <dbReference type="Proteomes" id="UP001226867"/>
    </source>
</evidence>
<dbReference type="RefSeq" id="WP_307689072.1">
    <property type="nucleotide sequence ID" value="NZ_JAUSRO010000004.1"/>
</dbReference>
<gene>
    <name evidence="1" type="ORF">J2W36_001497</name>
</gene>
<dbReference type="Proteomes" id="UP001226867">
    <property type="component" value="Unassembled WGS sequence"/>
</dbReference>
<sequence length="89" mass="10059">MTQAPPSAAQPRNPLHGLTLEAIVTALADCYGWEGLGERIPVRCFTSDPSVASSLKFLRKTPWAREKVESLYLFMLRDQRRQQQADARD</sequence>
<dbReference type="InterPro" id="IPR018668">
    <property type="entry name" value="DNA-binding_VF530-like"/>
</dbReference>
<dbReference type="InterPro" id="IPR036361">
    <property type="entry name" value="SAP_dom_sf"/>
</dbReference>
<organism evidence="1 2">
    <name type="scientific">Variovorax ginsengisoli</name>
    <dbReference type="NCBI Taxonomy" id="363844"/>
    <lineage>
        <taxon>Bacteria</taxon>
        <taxon>Pseudomonadati</taxon>
        <taxon>Pseudomonadota</taxon>
        <taxon>Betaproteobacteria</taxon>
        <taxon>Burkholderiales</taxon>
        <taxon>Comamonadaceae</taxon>
        <taxon>Variovorax</taxon>
    </lineage>
</organism>
<evidence type="ECO:0000313" key="1">
    <source>
        <dbReference type="EMBL" id="MDP9899252.1"/>
    </source>
</evidence>
<dbReference type="EMBL" id="JAUSRO010000004">
    <property type="protein sequence ID" value="MDP9899252.1"/>
    <property type="molecule type" value="Genomic_DNA"/>
</dbReference>